<name>A0A1H6RI73_9ACTN</name>
<keyword evidence="3" id="KW-1185">Reference proteome</keyword>
<evidence type="ECO:0000313" key="3">
    <source>
        <dbReference type="Proteomes" id="UP000198707"/>
    </source>
</evidence>
<keyword evidence="1" id="KW-0472">Membrane</keyword>
<keyword evidence="1" id="KW-0812">Transmembrane</keyword>
<feature type="transmembrane region" description="Helical" evidence="1">
    <location>
        <begin position="72"/>
        <end position="97"/>
    </location>
</feature>
<proteinExistence type="predicted"/>
<evidence type="ECO:0000256" key="1">
    <source>
        <dbReference type="SAM" id="Phobius"/>
    </source>
</evidence>
<feature type="transmembrane region" description="Helical" evidence="1">
    <location>
        <begin position="20"/>
        <end position="37"/>
    </location>
</feature>
<dbReference type="Proteomes" id="UP000198707">
    <property type="component" value="Unassembled WGS sequence"/>
</dbReference>
<keyword evidence="1" id="KW-1133">Transmembrane helix</keyword>
<feature type="transmembrane region" description="Helical" evidence="1">
    <location>
        <begin position="117"/>
        <end position="134"/>
    </location>
</feature>
<gene>
    <name evidence="2" type="ORF">SAMN05443287_101260</name>
</gene>
<dbReference type="AlphaFoldDB" id="A0A1H6RI73"/>
<protein>
    <submittedName>
        <fullName evidence="2">Uncharacterized protein</fullName>
    </submittedName>
</protein>
<sequence length="136" mass="14989">MMEQPHDLTVETPRTWERPVVCVPVLVALSLVGGRFASFSTEANLYVFGAGGVLIWLGLTRRVQGGPAPRRLGSGAVWWTLPVLVFGIFEGATFFAAAGDDFPTFSRLADPLLEDRLVRSAAWLVWLSAFWGLVRR</sequence>
<accession>A0A1H6RI73</accession>
<feature type="transmembrane region" description="Helical" evidence="1">
    <location>
        <begin position="43"/>
        <end position="60"/>
    </location>
</feature>
<evidence type="ECO:0000313" key="2">
    <source>
        <dbReference type="EMBL" id="SEI55509.1"/>
    </source>
</evidence>
<dbReference type="STRING" id="1144548.SAMN05443287_101260"/>
<reference evidence="3" key="1">
    <citation type="submission" date="2016-10" db="EMBL/GenBank/DDBJ databases">
        <authorList>
            <person name="Varghese N."/>
            <person name="Submissions S."/>
        </authorList>
    </citation>
    <scope>NUCLEOTIDE SEQUENCE [LARGE SCALE GENOMIC DNA]</scope>
    <source>
        <strain evidence="3">CGMCC 4.7038</strain>
    </source>
</reference>
<organism evidence="2 3">
    <name type="scientific">Micromonospora phaseoli</name>
    <dbReference type="NCBI Taxonomy" id="1144548"/>
    <lineage>
        <taxon>Bacteria</taxon>
        <taxon>Bacillati</taxon>
        <taxon>Actinomycetota</taxon>
        <taxon>Actinomycetes</taxon>
        <taxon>Micromonosporales</taxon>
        <taxon>Micromonosporaceae</taxon>
        <taxon>Micromonospora</taxon>
    </lineage>
</organism>
<dbReference type="EMBL" id="FNYV01000001">
    <property type="protein sequence ID" value="SEI55509.1"/>
    <property type="molecule type" value="Genomic_DNA"/>
</dbReference>